<name>A0A172XRL9_9FLAO</name>
<accession>A0A172XRL9</accession>
<dbReference type="AlphaFoldDB" id="A0A172XRL9"/>
<dbReference type="KEGG" id="chh:A0O34_02720"/>
<dbReference type="RefSeq" id="WP_066750921.1">
    <property type="nucleotide sequence ID" value="NZ_CP015199.1"/>
</dbReference>
<protein>
    <submittedName>
        <fullName evidence="1">Uncharacterized protein</fullName>
    </submittedName>
</protein>
<keyword evidence="2" id="KW-1185">Reference proteome</keyword>
<proteinExistence type="predicted"/>
<dbReference type="Proteomes" id="UP000077824">
    <property type="component" value="Chromosome"/>
</dbReference>
<gene>
    <name evidence="1" type="ORF">A0O34_02720</name>
</gene>
<organism evidence="1 2">
    <name type="scientific">Chryseobacterium glaciei</name>
    <dbReference type="NCBI Taxonomy" id="1685010"/>
    <lineage>
        <taxon>Bacteria</taxon>
        <taxon>Pseudomonadati</taxon>
        <taxon>Bacteroidota</taxon>
        <taxon>Flavobacteriia</taxon>
        <taxon>Flavobacteriales</taxon>
        <taxon>Weeksellaceae</taxon>
        <taxon>Chryseobacterium group</taxon>
        <taxon>Chryseobacterium</taxon>
    </lineage>
</organism>
<dbReference type="EMBL" id="CP015199">
    <property type="protein sequence ID" value="ANF49530.1"/>
    <property type="molecule type" value="Genomic_DNA"/>
</dbReference>
<reference evidence="1 2" key="1">
    <citation type="submission" date="2016-04" db="EMBL/GenBank/DDBJ databases">
        <title>Complete Genome Sequence of Chryseobacterium sp. IHBB 10212.</title>
        <authorList>
            <person name="Pal M."/>
            <person name="Swarnkar M.K."/>
            <person name="Kaushal K."/>
            <person name="Chhibber S."/>
            <person name="Singh A.K."/>
            <person name="Gulati A."/>
        </authorList>
    </citation>
    <scope>NUCLEOTIDE SEQUENCE [LARGE SCALE GENOMIC DNA]</scope>
    <source>
        <strain evidence="1 2">IHBB 10212</strain>
    </source>
</reference>
<dbReference type="STRING" id="1685010.A0O34_02720"/>
<dbReference type="OrthoDB" id="1239941at2"/>
<evidence type="ECO:0000313" key="1">
    <source>
        <dbReference type="EMBL" id="ANF49530.1"/>
    </source>
</evidence>
<sequence>MIKQLSERALNFLEKQGKNKEYEIDLKILEKHLNFYNLQTPFEILRFQKNFSGLYIQDTIIHIFTPKQVKEHKGINTYHWKVQTLFSINDSFYIAENGKVALRDCGCDSYDFYFYFESFETFIEQQAFFEEYRHYTHLPGLGNDLFCNINILSEYFSDYDFIDECSDKYHRMWKNNLNLIHARQYPEGWIIFFDSLSENERHNLIGKLKKENIIA</sequence>
<evidence type="ECO:0000313" key="2">
    <source>
        <dbReference type="Proteomes" id="UP000077824"/>
    </source>
</evidence>